<evidence type="ECO:0000313" key="7">
    <source>
        <dbReference type="Proteomes" id="UP000800092"/>
    </source>
</evidence>
<dbReference type="InterPro" id="IPR006094">
    <property type="entry name" value="Oxid_FAD_bind_N"/>
</dbReference>
<dbReference type="AlphaFoldDB" id="A0A6A6HM08"/>
<evidence type="ECO:0000256" key="1">
    <source>
        <dbReference type="ARBA" id="ARBA00005466"/>
    </source>
</evidence>
<dbReference type="Proteomes" id="UP000800092">
    <property type="component" value="Unassembled WGS sequence"/>
</dbReference>
<evidence type="ECO:0000256" key="2">
    <source>
        <dbReference type="ARBA" id="ARBA00022630"/>
    </source>
</evidence>
<dbReference type="GO" id="GO:0016491">
    <property type="term" value="F:oxidoreductase activity"/>
    <property type="evidence" value="ECO:0007669"/>
    <property type="project" value="UniProtKB-KW"/>
</dbReference>
<reference evidence="6" key="1">
    <citation type="journal article" date="2020" name="Stud. Mycol.">
        <title>101 Dothideomycetes genomes: a test case for predicting lifestyles and emergence of pathogens.</title>
        <authorList>
            <person name="Haridas S."/>
            <person name="Albert R."/>
            <person name="Binder M."/>
            <person name="Bloem J."/>
            <person name="Labutti K."/>
            <person name="Salamov A."/>
            <person name="Andreopoulos B."/>
            <person name="Baker S."/>
            <person name="Barry K."/>
            <person name="Bills G."/>
            <person name="Bluhm B."/>
            <person name="Cannon C."/>
            <person name="Castanera R."/>
            <person name="Culley D."/>
            <person name="Daum C."/>
            <person name="Ezra D."/>
            <person name="Gonzalez J."/>
            <person name="Henrissat B."/>
            <person name="Kuo A."/>
            <person name="Liang C."/>
            <person name="Lipzen A."/>
            <person name="Lutzoni F."/>
            <person name="Magnuson J."/>
            <person name="Mondo S."/>
            <person name="Nolan M."/>
            <person name="Ohm R."/>
            <person name="Pangilinan J."/>
            <person name="Park H.-J."/>
            <person name="Ramirez L."/>
            <person name="Alfaro M."/>
            <person name="Sun H."/>
            <person name="Tritt A."/>
            <person name="Yoshinaga Y."/>
            <person name="Zwiers L.-H."/>
            <person name="Turgeon B."/>
            <person name="Goodwin S."/>
            <person name="Spatafora J."/>
            <person name="Crous P."/>
            <person name="Grigoriev I."/>
        </authorList>
    </citation>
    <scope>NUCLEOTIDE SEQUENCE</scope>
    <source>
        <strain evidence="6">Tuck. ex Michener</strain>
    </source>
</reference>
<dbReference type="InterPro" id="IPR050416">
    <property type="entry name" value="FAD-linked_Oxidoreductase"/>
</dbReference>
<dbReference type="SUPFAM" id="SSF56176">
    <property type="entry name" value="FAD-binding/transporter-associated domain-like"/>
    <property type="match status" value="1"/>
</dbReference>
<keyword evidence="4" id="KW-0560">Oxidoreductase</keyword>
<comment type="similarity">
    <text evidence="1">Belongs to the oxygen-dependent FAD-linked oxidoreductase family.</text>
</comment>
<dbReference type="Pfam" id="PF01565">
    <property type="entry name" value="FAD_binding_4"/>
    <property type="match status" value="1"/>
</dbReference>
<evidence type="ECO:0000313" key="6">
    <source>
        <dbReference type="EMBL" id="KAF2238879.1"/>
    </source>
</evidence>
<dbReference type="PANTHER" id="PTHR42973">
    <property type="entry name" value="BINDING OXIDOREDUCTASE, PUTATIVE (AFU_ORTHOLOGUE AFUA_1G17690)-RELATED"/>
    <property type="match status" value="1"/>
</dbReference>
<dbReference type="PANTHER" id="PTHR42973:SF13">
    <property type="entry name" value="FAD-BINDING PCMH-TYPE DOMAIN-CONTAINING PROTEIN"/>
    <property type="match status" value="1"/>
</dbReference>
<evidence type="ECO:0000259" key="5">
    <source>
        <dbReference type="PROSITE" id="PS51387"/>
    </source>
</evidence>
<evidence type="ECO:0000256" key="4">
    <source>
        <dbReference type="ARBA" id="ARBA00023002"/>
    </source>
</evidence>
<protein>
    <submittedName>
        <fullName evidence="6">Putative FAD-binding oxidoreductase</fullName>
    </submittedName>
</protein>
<gene>
    <name evidence="6" type="ORF">EV356DRAFT_504210</name>
</gene>
<evidence type="ECO:0000256" key="3">
    <source>
        <dbReference type="ARBA" id="ARBA00022827"/>
    </source>
</evidence>
<dbReference type="InterPro" id="IPR016169">
    <property type="entry name" value="FAD-bd_PCMH_sub2"/>
</dbReference>
<proteinExistence type="inferred from homology"/>
<dbReference type="PROSITE" id="PS51387">
    <property type="entry name" value="FAD_PCMH"/>
    <property type="match status" value="1"/>
</dbReference>
<dbReference type="EMBL" id="ML991774">
    <property type="protein sequence ID" value="KAF2238879.1"/>
    <property type="molecule type" value="Genomic_DNA"/>
</dbReference>
<name>A0A6A6HM08_VIRVR</name>
<keyword evidence="2" id="KW-0285">Flavoprotein</keyword>
<feature type="domain" description="FAD-binding PCMH-type" evidence="5">
    <location>
        <begin position="47"/>
        <end position="218"/>
    </location>
</feature>
<organism evidence="6 7">
    <name type="scientific">Viridothelium virens</name>
    <name type="common">Speckled blister lichen</name>
    <name type="synonym">Trypethelium virens</name>
    <dbReference type="NCBI Taxonomy" id="1048519"/>
    <lineage>
        <taxon>Eukaryota</taxon>
        <taxon>Fungi</taxon>
        <taxon>Dikarya</taxon>
        <taxon>Ascomycota</taxon>
        <taxon>Pezizomycotina</taxon>
        <taxon>Dothideomycetes</taxon>
        <taxon>Dothideomycetes incertae sedis</taxon>
        <taxon>Trypetheliales</taxon>
        <taxon>Trypetheliaceae</taxon>
        <taxon>Viridothelium</taxon>
    </lineage>
</organism>
<keyword evidence="3" id="KW-0274">FAD</keyword>
<dbReference type="OrthoDB" id="2151789at2759"/>
<dbReference type="Gene3D" id="3.30.465.10">
    <property type="match status" value="1"/>
</dbReference>
<dbReference type="InterPro" id="IPR016166">
    <property type="entry name" value="FAD-bd_PCMH"/>
</dbReference>
<sequence>MIIPPTSMSVGSTALCDQFRFLLGNITIPPTSSEYNSISDENWSETTWMKPSCIVQPLTALEVQKIVRTLVRTNTSFAIRSGGHSPSPGAANIDNGVLIDMSRLDQVTFDAESSLATVGSGQTWSNVYESLDRYNVTIVGGRVLDVGVGGLVLGGGLSYLTDLYGLVCDNVVNFQVVTANGSMINANATSNPDLWWALKGGSNNFGVVTSFTLNTYPIHTVWGGIKEYALEYLPDIMAAMYIYQSNPNKDAYANLMLQAFTTNSSVGVVLNMVYLKPVENPPAFEPFYQFPTIDDTTKLQTLTEMISGQRVPNIPRWDWHATSFEPDADLYQEIANITLHAPELKQIESLTSGSLALGLQPISTNAVLAGQARGGNPLGLRSVNQTWFVLDVGWNDASGDAIAHNATASMRAKVEAASKKHNKYVEYIFMNDASHSQDVIEHYGEASVEKLKAVERKYDPTSAFHRWVPGGFKVPE</sequence>
<accession>A0A6A6HM08</accession>
<dbReference type="InterPro" id="IPR036318">
    <property type="entry name" value="FAD-bd_PCMH-like_sf"/>
</dbReference>
<dbReference type="GO" id="GO:0071949">
    <property type="term" value="F:FAD binding"/>
    <property type="evidence" value="ECO:0007669"/>
    <property type="project" value="InterPro"/>
</dbReference>
<keyword evidence="7" id="KW-1185">Reference proteome</keyword>